<dbReference type="Proteomes" id="UP000751190">
    <property type="component" value="Unassembled WGS sequence"/>
</dbReference>
<feature type="binding site" evidence="5">
    <location>
        <position position="320"/>
    </location>
    <ligand>
        <name>Fe cation</name>
        <dbReference type="ChEBI" id="CHEBI:24875"/>
        <note>catalytic</note>
    </ligand>
</feature>
<evidence type="ECO:0000256" key="4">
    <source>
        <dbReference type="ARBA" id="ARBA00023004"/>
    </source>
</evidence>
<evidence type="ECO:0000256" key="1">
    <source>
        <dbReference type="ARBA" id="ARBA00006787"/>
    </source>
</evidence>
<dbReference type="GO" id="GO:0010436">
    <property type="term" value="F:carotenoid dioxygenase activity"/>
    <property type="evidence" value="ECO:0007669"/>
    <property type="project" value="TreeGrafter"/>
</dbReference>
<dbReference type="EMBL" id="JAGTXO010000013">
    <property type="protein sequence ID" value="KAG8464369.1"/>
    <property type="molecule type" value="Genomic_DNA"/>
</dbReference>
<name>A0A8J5XI00_DIALT</name>
<dbReference type="PANTHER" id="PTHR10543">
    <property type="entry name" value="BETA-CAROTENE DIOXYGENASE"/>
    <property type="match status" value="1"/>
</dbReference>
<feature type="binding site" evidence="5">
    <location>
        <position position="252"/>
    </location>
    <ligand>
        <name>Fe cation</name>
        <dbReference type="ChEBI" id="CHEBI:24875"/>
        <note>catalytic</note>
    </ligand>
</feature>
<reference evidence="6" key="1">
    <citation type="submission" date="2021-05" db="EMBL/GenBank/DDBJ databases">
        <title>The genome of the haptophyte Pavlova lutheri (Diacronema luteri, Pavlovales) - a model for lipid biosynthesis in eukaryotic algae.</title>
        <authorList>
            <person name="Hulatt C.J."/>
            <person name="Posewitz M.C."/>
        </authorList>
    </citation>
    <scope>NUCLEOTIDE SEQUENCE</scope>
    <source>
        <strain evidence="6">NIVA-4/92</strain>
    </source>
</reference>
<feature type="binding site" evidence="5">
    <location>
        <position position="518"/>
    </location>
    <ligand>
        <name>Fe cation</name>
        <dbReference type="ChEBI" id="CHEBI:24875"/>
        <note>catalytic</note>
    </ligand>
</feature>
<keyword evidence="3" id="KW-0560">Oxidoreductase</keyword>
<gene>
    <name evidence="6" type="ORF">KFE25_003432</name>
</gene>
<evidence type="ECO:0000256" key="3">
    <source>
        <dbReference type="ARBA" id="ARBA00023002"/>
    </source>
</evidence>
<sequence>MPSLVLALSSGLVRPGPPPARVAARIAEAPWRRAYEPASEWDRTPCAVLGDAPLPPELRGVLYRNGAGRIRVGTQLYSHWFDGDGFVTRLELDGSRTALSSGRFVRTPRFLAQGDTTDTMMVRGAWTPRGDGGVLANCLRLPSNPANTNVARLPPDGRLYALCEGGRPLELDPLTLETTGGEYDARGALRSPLPGLPPTTFGAHMRVDPTDGTIYNFGLDYGLSLKLKLLRISPDGAVSSRDFGLQSMPLYHDLSISGNFLILTRTPYEISTARVLGALVGSGGSMFAWNADAQSHVDVYDKRTLQQVASIASPPFSCYHHVNAFEDPERAGRTVLRIEAHNTDRLAVERQMSCMYDAWFTVENECSLLELELDVPAATLVRSARLDGDGAARPAELPCINPRFVGRPHRWVYRNALGATCGCLQDVEKVDLRARGRPADRWSPGDGRYAGESVFVPRTPGAVSAPCAPDEEDEGWLLLYVYDSAAHASEVVVLDARDLGAGPRWSVRLPAHVPPSFHGCWVPHEAPRS</sequence>
<dbReference type="GO" id="GO:0016121">
    <property type="term" value="P:carotene catabolic process"/>
    <property type="evidence" value="ECO:0007669"/>
    <property type="project" value="TreeGrafter"/>
</dbReference>
<dbReference type="Pfam" id="PF03055">
    <property type="entry name" value="RPE65"/>
    <property type="match status" value="1"/>
</dbReference>
<comment type="cofactor">
    <cofactor evidence="5">
        <name>Fe(2+)</name>
        <dbReference type="ChEBI" id="CHEBI:29033"/>
    </cofactor>
    <text evidence="5">Binds 1 Fe(2+) ion per subunit.</text>
</comment>
<dbReference type="PANTHER" id="PTHR10543:SF89">
    <property type="entry name" value="CAROTENOID 9,10(9',10')-CLEAVAGE DIOXYGENASE 1"/>
    <property type="match status" value="1"/>
</dbReference>
<dbReference type="GO" id="GO:0046872">
    <property type="term" value="F:metal ion binding"/>
    <property type="evidence" value="ECO:0007669"/>
    <property type="project" value="UniProtKB-KW"/>
</dbReference>
<proteinExistence type="inferred from homology"/>
<evidence type="ECO:0000313" key="7">
    <source>
        <dbReference type="Proteomes" id="UP000751190"/>
    </source>
</evidence>
<dbReference type="AlphaFoldDB" id="A0A8J5XI00"/>
<evidence type="ECO:0000256" key="2">
    <source>
        <dbReference type="ARBA" id="ARBA00022723"/>
    </source>
</evidence>
<feature type="binding site" evidence="5">
    <location>
        <position position="204"/>
    </location>
    <ligand>
        <name>Fe cation</name>
        <dbReference type="ChEBI" id="CHEBI:24875"/>
        <note>catalytic</note>
    </ligand>
</feature>
<accession>A0A8J5XI00</accession>
<evidence type="ECO:0000313" key="6">
    <source>
        <dbReference type="EMBL" id="KAG8464369.1"/>
    </source>
</evidence>
<organism evidence="6 7">
    <name type="scientific">Diacronema lutheri</name>
    <name type="common">Unicellular marine alga</name>
    <name type="synonym">Monochrysis lutheri</name>
    <dbReference type="NCBI Taxonomy" id="2081491"/>
    <lineage>
        <taxon>Eukaryota</taxon>
        <taxon>Haptista</taxon>
        <taxon>Haptophyta</taxon>
        <taxon>Pavlovophyceae</taxon>
        <taxon>Pavlovales</taxon>
        <taxon>Pavlovaceae</taxon>
        <taxon>Diacronema</taxon>
    </lineage>
</organism>
<evidence type="ECO:0008006" key="8">
    <source>
        <dbReference type="Google" id="ProtNLM"/>
    </source>
</evidence>
<comment type="similarity">
    <text evidence="1">Belongs to the carotenoid oxygenase family.</text>
</comment>
<dbReference type="InterPro" id="IPR004294">
    <property type="entry name" value="Carotenoid_Oase"/>
</dbReference>
<evidence type="ECO:0000256" key="5">
    <source>
        <dbReference type="PIRSR" id="PIRSR604294-1"/>
    </source>
</evidence>
<keyword evidence="4 5" id="KW-0408">Iron</keyword>
<protein>
    <recommendedName>
        <fullName evidence="8">Dioxygenase</fullName>
    </recommendedName>
</protein>
<keyword evidence="2 5" id="KW-0479">Metal-binding</keyword>
<comment type="caution">
    <text evidence="6">The sequence shown here is derived from an EMBL/GenBank/DDBJ whole genome shotgun (WGS) entry which is preliminary data.</text>
</comment>
<dbReference type="OMA" id="WHIGDYN"/>
<keyword evidence="7" id="KW-1185">Reference proteome</keyword>
<dbReference type="OrthoDB" id="412415at2759"/>